<comment type="caution">
    <text evidence="4">The sequence shown here is derived from an EMBL/GenBank/DDBJ whole genome shotgun (WGS) entry which is preliminary data.</text>
</comment>
<feature type="non-terminal residue" evidence="4">
    <location>
        <position position="539"/>
    </location>
</feature>
<protein>
    <submittedName>
        <fullName evidence="4">Uncharacterized protein</fullName>
    </submittedName>
</protein>
<evidence type="ECO:0000259" key="3">
    <source>
        <dbReference type="Pfam" id="PF23197"/>
    </source>
</evidence>
<dbReference type="PANTHER" id="PTHR31149">
    <property type="entry name" value="EXPRESSED PROTEIN"/>
    <property type="match status" value="1"/>
</dbReference>
<feature type="compositionally biased region" description="Polar residues" evidence="1">
    <location>
        <begin position="209"/>
        <end position="223"/>
    </location>
</feature>
<reference evidence="4 5" key="1">
    <citation type="journal article" date="2013" name="BMC Genomics">
        <title>The miniature genome of a carnivorous plant Genlisea aurea contains a low number of genes and short non-coding sequences.</title>
        <authorList>
            <person name="Leushkin E.V."/>
            <person name="Sutormin R.A."/>
            <person name="Nabieva E.R."/>
            <person name="Penin A.A."/>
            <person name="Kondrashov A.S."/>
            <person name="Logacheva M.D."/>
        </authorList>
    </citation>
    <scope>NUCLEOTIDE SEQUENCE [LARGE SCALE GENOMIC DNA]</scope>
</reference>
<evidence type="ECO:0000313" key="4">
    <source>
        <dbReference type="EMBL" id="EPS72348.1"/>
    </source>
</evidence>
<dbReference type="AlphaFoldDB" id="S8E931"/>
<proteinExistence type="predicted"/>
<feature type="domain" description="AIR9-like A9" evidence="3">
    <location>
        <begin position="319"/>
        <end position="401"/>
    </location>
</feature>
<feature type="domain" description="DUF7046" evidence="2">
    <location>
        <begin position="436"/>
        <end position="532"/>
    </location>
</feature>
<dbReference type="InterPro" id="IPR056284">
    <property type="entry name" value="AIR9-like_A9"/>
</dbReference>
<dbReference type="Proteomes" id="UP000015453">
    <property type="component" value="Unassembled WGS sequence"/>
</dbReference>
<accession>S8E931</accession>
<evidence type="ECO:0000313" key="5">
    <source>
        <dbReference type="Proteomes" id="UP000015453"/>
    </source>
</evidence>
<dbReference type="Gene3D" id="2.60.40.2700">
    <property type="match status" value="1"/>
</dbReference>
<evidence type="ECO:0000256" key="1">
    <source>
        <dbReference type="SAM" id="MobiDB-lite"/>
    </source>
</evidence>
<dbReference type="GO" id="GO:0005886">
    <property type="term" value="C:plasma membrane"/>
    <property type="evidence" value="ECO:0007669"/>
    <property type="project" value="TreeGrafter"/>
</dbReference>
<feature type="non-terminal residue" evidence="4">
    <location>
        <position position="1"/>
    </location>
</feature>
<dbReference type="Pfam" id="PF23080">
    <property type="entry name" value="DUF7046"/>
    <property type="match status" value="1"/>
</dbReference>
<dbReference type="FunFam" id="2.60.40.2700:FF:000001">
    <property type="entry name" value="Transmembrane protein"/>
    <property type="match status" value="1"/>
</dbReference>
<dbReference type="EMBL" id="AUSU01000870">
    <property type="protein sequence ID" value="EPS72348.1"/>
    <property type="molecule type" value="Genomic_DNA"/>
</dbReference>
<name>S8E931_9LAMI</name>
<organism evidence="4 5">
    <name type="scientific">Genlisea aurea</name>
    <dbReference type="NCBI Taxonomy" id="192259"/>
    <lineage>
        <taxon>Eukaryota</taxon>
        <taxon>Viridiplantae</taxon>
        <taxon>Streptophyta</taxon>
        <taxon>Embryophyta</taxon>
        <taxon>Tracheophyta</taxon>
        <taxon>Spermatophyta</taxon>
        <taxon>Magnoliopsida</taxon>
        <taxon>eudicotyledons</taxon>
        <taxon>Gunneridae</taxon>
        <taxon>Pentapetalae</taxon>
        <taxon>asterids</taxon>
        <taxon>lamiids</taxon>
        <taxon>Lamiales</taxon>
        <taxon>Lentibulariaceae</taxon>
        <taxon>Genlisea</taxon>
    </lineage>
</organism>
<sequence length="539" mass="60159">DIILKIQEQEKEILQLKKYLTEFSMKEAKIMNEKFDMEKRISHMHLAFDQQQQDLVLAASKAVSYRQDIMEENVHLTYSLQAAKEEGSTFVASLMPLLAEYGIQPPVADAQSIISKVKVLFRHLQEQLLATQGKVKESQYQLAPWRSEVRPLCSVSSFYYILIVVVINGLDLVPQPSHSSRTMPSESHVAIVDDSLDRPQAGQDDFERNSTIAPRSNVPNDMNSLDAFGRGDPYRVQSNEGTVNRKVTFVDLVSTREMDEPPENAQQGSREPSFRVNFKATTANLDDPSSSYSQYLPPLLEEPSSSFSEAADGDPLPAIEELQILGEAYPGQELQACGNSVNGTTSCNFEWVRHLEDGSFSYVDGAKKPTYLVTADDVDTYLAIEVHPLDNRKRKGKLVKVFANEHKKIECDAGMRNCIEKTLYAGRASFRLSLSTGYLDFWEPAILAIKRDGYSIKRSGASGGVVAEKFSPSVTVTIPYGSPTEFSVVDSRGTEHVLRAAGADTSCSRDTIVLTLRLFILKAGERRKGKKKKRSLFFN</sequence>
<dbReference type="InterPro" id="IPR055474">
    <property type="entry name" value="DUF7046"/>
</dbReference>
<feature type="region of interest" description="Disordered" evidence="1">
    <location>
        <begin position="255"/>
        <end position="274"/>
    </location>
</feature>
<dbReference type="OrthoDB" id="1937889at2759"/>
<evidence type="ECO:0000259" key="2">
    <source>
        <dbReference type="Pfam" id="PF23080"/>
    </source>
</evidence>
<dbReference type="Pfam" id="PF23197">
    <property type="entry name" value="IG_AIR9"/>
    <property type="match status" value="1"/>
</dbReference>
<feature type="region of interest" description="Disordered" evidence="1">
    <location>
        <begin position="201"/>
        <end position="224"/>
    </location>
</feature>
<keyword evidence="5" id="KW-1185">Reference proteome</keyword>
<gene>
    <name evidence="4" type="ORF">M569_02408</name>
</gene>
<dbReference type="PANTHER" id="PTHR31149:SF10">
    <property type="entry name" value="OS05G0100900 PROTEIN"/>
    <property type="match status" value="1"/>
</dbReference>